<reference evidence="1 2" key="1">
    <citation type="submission" date="2014-10" db="EMBL/GenBank/DDBJ databases">
        <title>Whole genome sequence of Francisella endociliophora strain FSC1006, isolated from a laboratory culture of the marine ciliate Euplotes raikovi.</title>
        <authorList>
            <person name="Granberg M."/>
            <person name="Backman S."/>
            <person name="Lundmark E."/>
            <person name="Nilsson E."/>
            <person name="Karlsson E."/>
            <person name="Thelaus J."/>
            <person name="Ohrman C."/>
            <person name="Larkeryd A."/>
            <person name="Stenberg P."/>
        </authorList>
    </citation>
    <scope>NUCLEOTIDE SEQUENCE [LARGE SCALE GENOMIC DNA]</scope>
    <source>
        <strain evidence="1 2">FSC1006</strain>
    </source>
</reference>
<keyword evidence="2" id="KW-1185">Reference proteome</keyword>
<evidence type="ECO:0000313" key="2">
    <source>
        <dbReference type="Proteomes" id="UP000029672"/>
    </source>
</evidence>
<name>A0A097EP37_9GAMM</name>
<sequence>MKKLARKSLFSVILPSLLILSSCIKETTNVSIIKGNFANFKAGTYLNSELPGMNVKVSSNTIRITCPVNFTPLPHTSSVTLTAGSDYNISRDDSSQDALLYMIIIENDGQSSAVTDTVPTGVTNWNSVIFQSSEIIPTCAPNIINGSVINWTSSTPN</sequence>
<protein>
    <recommendedName>
        <fullName evidence="3">Lipoprotein</fullName>
    </recommendedName>
</protein>
<evidence type="ECO:0000313" key="1">
    <source>
        <dbReference type="EMBL" id="AIT09328.1"/>
    </source>
</evidence>
<gene>
    <name evidence="1" type="ORF">LO80_04660</name>
</gene>
<dbReference type="KEGG" id="frf:LO80_04660"/>
<organism evidence="1 2">
    <name type="scientific">Candidatus Francisella endociliophora</name>
    <dbReference type="NCBI Taxonomy" id="653937"/>
    <lineage>
        <taxon>Bacteria</taxon>
        <taxon>Pseudomonadati</taxon>
        <taxon>Pseudomonadota</taxon>
        <taxon>Gammaproteobacteria</taxon>
        <taxon>Thiotrichales</taxon>
        <taxon>Francisellaceae</taxon>
        <taxon>Francisella</taxon>
    </lineage>
</organism>
<evidence type="ECO:0008006" key="3">
    <source>
        <dbReference type="Google" id="ProtNLM"/>
    </source>
</evidence>
<dbReference type="PROSITE" id="PS51257">
    <property type="entry name" value="PROKAR_LIPOPROTEIN"/>
    <property type="match status" value="1"/>
</dbReference>
<dbReference type="AlphaFoldDB" id="A0A097EP37"/>
<dbReference type="RefSeq" id="WP_040009001.1">
    <property type="nucleotide sequence ID" value="NZ_CP009574.1"/>
</dbReference>
<dbReference type="HOGENOM" id="CLU_1675335_0_0_6"/>
<dbReference type="Proteomes" id="UP000029672">
    <property type="component" value="Chromosome"/>
</dbReference>
<proteinExistence type="predicted"/>
<accession>A0A097EP37</accession>
<dbReference type="EMBL" id="CP009574">
    <property type="protein sequence ID" value="AIT09328.1"/>
    <property type="molecule type" value="Genomic_DNA"/>
</dbReference>